<dbReference type="PANTHER" id="PTHR47623">
    <property type="entry name" value="OS09G0287300 PROTEIN"/>
    <property type="match status" value="1"/>
</dbReference>
<protein>
    <submittedName>
        <fullName evidence="1">Histidine phosphatase family protein</fullName>
    </submittedName>
</protein>
<dbReference type="InterPro" id="IPR013078">
    <property type="entry name" value="His_Pase_superF_clade-1"/>
</dbReference>
<keyword evidence="2" id="KW-1185">Reference proteome</keyword>
<dbReference type="RefSeq" id="WP_134359382.1">
    <property type="nucleotide sequence ID" value="NZ_CP038033.1"/>
</dbReference>
<dbReference type="AlphaFoldDB" id="A0A4P7C342"/>
<dbReference type="Gene3D" id="3.40.50.1240">
    <property type="entry name" value="Phosphoglycerate mutase-like"/>
    <property type="match status" value="1"/>
</dbReference>
<reference evidence="1 2" key="1">
    <citation type="submission" date="2019-03" db="EMBL/GenBank/DDBJ databases">
        <title>The genome sequence of Nitrosococcus wardiae strain D1FHST reveals the archetypal metabolic capacity of ammonia-oxidizing Gammaproteobacteria.</title>
        <authorList>
            <person name="Wang L."/>
            <person name="Lim C.K."/>
            <person name="Hanson T.E."/>
            <person name="Dang H."/>
            <person name="Klotz M.G."/>
        </authorList>
    </citation>
    <scope>NUCLEOTIDE SEQUENCE [LARGE SCALE GENOMIC DNA]</scope>
    <source>
        <strain evidence="1 2">D1FHS</strain>
    </source>
</reference>
<dbReference type="OrthoDB" id="9810154at2"/>
<dbReference type="Pfam" id="PF00300">
    <property type="entry name" value="His_Phos_1"/>
    <property type="match status" value="1"/>
</dbReference>
<organism evidence="1 2">
    <name type="scientific">Nitrosococcus wardiae</name>
    <dbReference type="NCBI Taxonomy" id="1814290"/>
    <lineage>
        <taxon>Bacteria</taxon>
        <taxon>Pseudomonadati</taxon>
        <taxon>Pseudomonadota</taxon>
        <taxon>Gammaproteobacteria</taxon>
        <taxon>Chromatiales</taxon>
        <taxon>Chromatiaceae</taxon>
        <taxon>Nitrosococcus</taxon>
    </lineage>
</organism>
<dbReference type="CDD" id="cd07067">
    <property type="entry name" value="HP_PGM_like"/>
    <property type="match status" value="1"/>
</dbReference>
<dbReference type="KEGG" id="nwr:E3U44_17650"/>
<dbReference type="EMBL" id="CP038033">
    <property type="protein sequence ID" value="QBQ56130.1"/>
    <property type="molecule type" value="Genomic_DNA"/>
</dbReference>
<name>A0A4P7C342_9GAMM</name>
<dbReference type="PANTHER" id="PTHR47623:SF1">
    <property type="entry name" value="OS09G0287300 PROTEIN"/>
    <property type="match status" value="1"/>
</dbReference>
<evidence type="ECO:0000313" key="2">
    <source>
        <dbReference type="Proteomes" id="UP000294325"/>
    </source>
</evidence>
<sequence length="175" mass="19559">MSRQLLILRHAKSAWDTGSPSDFERPLAKRGIREAPRVGYWMKAHDLHPGYVVSSPALRAKQTTCMVARELNIPENKIHWDERIYKADVPLLLRVISACPALVDTLLLVGHNPGLENLLVFLCGERIAKPAEGKHFPTAALAQLKLSGDWDCLEAEAQAGQLISLIRPKDIKKRK</sequence>
<dbReference type="Proteomes" id="UP000294325">
    <property type="component" value="Chromosome"/>
</dbReference>
<dbReference type="SUPFAM" id="SSF53254">
    <property type="entry name" value="Phosphoglycerate mutase-like"/>
    <property type="match status" value="1"/>
</dbReference>
<dbReference type="InterPro" id="IPR029033">
    <property type="entry name" value="His_PPase_superfam"/>
</dbReference>
<accession>A0A4P7C342</accession>
<gene>
    <name evidence="1" type="ORF">E3U44_17650</name>
</gene>
<evidence type="ECO:0000313" key="1">
    <source>
        <dbReference type="EMBL" id="QBQ56130.1"/>
    </source>
</evidence>
<proteinExistence type="predicted"/>